<dbReference type="InterPro" id="IPR057429">
    <property type="entry name" value="WH_eIF2D"/>
</dbReference>
<dbReference type="STRING" id="1353009.A0A1Y2IRH1"/>
<dbReference type="AlphaFoldDB" id="A0A1Y2IRH1"/>
<dbReference type="InterPro" id="IPR039757">
    <property type="entry name" value="EIF2D"/>
</dbReference>
<keyword evidence="2" id="KW-0963">Cytoplasm</keyword>
<dbReference type="PANTHER" id="PTHR12217:SF4">
    <property type="entry name" value="EUKARYOTIC TRANSLATION INITIATION FACTOR 2D"/>
    <property type="match status" value="1"/>
</dbReference>
<sequence length="586" mass="64626">MFKKALADLKTSAPLRSSDRRKLKQRVLQSFPVLQPEEGDLLVPDGLQSQKFSTHLEEPGVAYFSPEGDPLWFTIGKGSEELIPTVYTLWKRPDLLPFLSTPAPVVPKLISGADLMIPGVIQHSPNLVPDQLVSVTQYHRGAIGPPLAVGRMAVSSDTLRSAEERDIKGKAVYVLHTWKDALWEMGSSKKADVPAPREFGVTGEGDESNNDDAEASTTAMQEAQPPDPDVEPKSNGAKGALLPPNVSSLLRTALIQAIGTTLSKIPPSSFPMSASTFWSTYVLPARPAFALEMYGLPDASSIDVKHSTFKNVKTFLKASAKEGLIKLKESKSDVTVTAVFPQHPDVLARRPHRTIGDIESKVKKAEDREQKEREAEEKRKGEIQVSELWKPYGTTVPFFVAAEKDTSELYTPTEIRNIVNDYVSSHNLINANDQQYINVGSDQALATAVSVKGEDTPEFMKRDEVLRRVRAHMQTWHEIRAEGRDALRKKGELKPISVVMKIRQGRKACTLITGFEPYGLQAEELAEELRKVCASSTSVTPIHGKPNSLEVMVQGKQVKAVADLLIARGVPKRWIETSDLTTSKKK</sequence>
<reference evidence="6 7" key="1">
    <citation type="journal article" date="2015" name="Biotechnol. Biofuels">
        <title>Enhanced degradation of softwood versus hardwood by the white-rot fungus Pycnoporus coccineus.</title>
        <authorList>
            <person name="Couturier M."/>
            <person name="Navarro D."/>
            <person name="Chevret D."/>
            <person name="Henrissat B."/>
            <person name="Piumi F."/>
            <person name="Ruiz-Duenas F.J."/>
            <person name="Martinez A.T."/>
            <person name="Grigoriev I.V."/>
            <person name="Riley R."/>
            <person name="Lipzen A."/>
            <person name="Berrin J.G."/>
            <person name="Master E.R."/>
            <person name="Rosso M.N."/>
        </authorList>
    </citation>
    <scope>NUCLEOTIDE SEQUENCE [LARGE SCALE GENOMIC DNA]</scope>
    <source>
        <strain evidence="6 7">BRFM310</strain>
    </source>
</reference>
<evidence type="ECO:0000313" key="7">
    <source>
        <dbReference type="Proteomes" id="UP000193067"/>
    </source>
</evidence>
<dbReference type="PANTHER" id="PTHR12217">
    <property type="entry name" value="EUKARYOTIC TRANSLATION INITIATION FACTOR 2D"/>
    <property type="match status" value="1"/>
</dbReference>
<feature type="region of interest" description="Disordered" evidence="3">
    <location>
        <begin position="189"/>
        <end position="241"/>
    </location>
</feature>
<organism evidence="6 7">
    <name type="scientific">Trametes coccinea (strain BRFM310)</name>
    <name type="common">Pycnoporus coccineus</name>
    <dbReference type="NCBI Taxonomy" id="1353009"/>
    <lineage>
        <taxon>Eukaryota</taxon>
        <taxon>Fungi</taxon>
        <taxon>Dikarya</taxon>
        <taxon>Basidiomycota</taxon>
        <taxon>Agaricomycotina</taxon>
        <taxon>Agaricomycetes</taxon>
        <taxon>Polyporales</taxon>
        <taxon>Polyporaceae</taxon>
        <taxon>Trametes</taxon>
    </lineage>
</organism>
<keyword evidence="6" id="KW-0648">Protein biosynthesis</keyword>
<dbReference type="Pfam" id="PF26291">
    <property type="entry name" value="SWIB_eIF2D"/>
    <property type="match status" value="1"/>
</dbReference>
<dbReference type="CDD" id="cd11610">
    <property type="entry name" value="eIF2D_N"/>
    <property type="match status" value="1"/>
</dbReference>
<dbReference type="PROSITE" id="PS50890">
    <property type="entry name" value="PUA"/>
    <property type="match status" value="1"/>
</dbReference>
<evidence type="ECO:0000256" key="3">
    <source>
        <dbReference type="SAM" id="MobiDB-lite"/>
    </source>
</evidence>
<dbReference type="InterPro" id="IPR036885">
    <property type="entry name" value="SWIB_MDM2_dom_sf"/>
</dbReference>
<evidence type="ECO:0000313" key="6">
    <source>
        <dbReference type="EMBL" id="OSD03739.1"/>
    </source>
</evidence>
<name>A0A1Y2IRH1_TRAC3</name>
<feature type="compositionally biased region" description="Acidic residues" evidence="3">
    <location>
        <begin position="204"/>
        <end position="214"/>
    </location>
</feature>
<dbReference type="InterPro" id="IPR015947">
    <property type="entry name" value="PUA-like_sf"/>
</dbReference>
<accession>A0A1Y2IRH1</accession>
<evidence type="ECO:0000259" key="4">
    <source>
        <dbReference type="PROSITE" id="PS50296"/>
    </source>
</evidence>
<dbReference type="InterPro" id="IPR001950">
    <property type="entry name" value="SUI1"/>
</dbReference>
<dbReference type="GO" id="GO:0001731">
    <property type="term" value="P:formation of translation preinitiation complex"/>
    <property type="evidence" value="ECO:0007669"/>
    <property type="project" value="InterPro"/>
</dbReference>
<dbReference type="Pfam" id="PF01253">
    <property type="entry name" value="SUI1"/>
    <property type="match status" value="1"/>
</dbReference>
<dbReference type="PROSITE" id="PS51925">
    <property type="entry name" value="SWIB_MDM2"/>
    <property type="match status" value="1"/>
</dbReference>
<dbReference type="Pfam" id="PF25304">
    <property type="entry name" value="WHD_eIF2D"/>
    <property type="match status" value="1"/>
</dbReference>
<dbReference type="PROSITE" id="PS50296">
    <property type="entry name" value="SUI1"/>
    <property type="match status" value="1"/>
</dbReference>
<dbReference type="FunFam" id="3.30.780.10:FF:000008">
    <property type="entry name" value="eukaryotic translation initiation factor 2D"/>
    <property type="match status" value="1"/>
</dbReference>
<dbReference type="GO" id="GO:0003743">
    <property type="term" value="F:translation initiation factor activity"/>
    <property type="evidence" value="ECO:0007669"/>
    <property type="project" value="UniProtKB-KW"/>
</dbReference>
<feature type="domain" description="SUI1" evidence="4">
    <location>
        <begin position="496"/>
        <end position="569"/>
    </location>
</feature>
<keyword evidence="7" id="KW-1185">Reference proteome</keyword>
<dbReference type="EMBL" id="KZ084099">
    <property type="protein sequence ID" value="OSD03739.1"/>
    <property type="molecule type" value="Genomic_DNA"/>
</dbReference>
<dbReference type="GO" id="GO:0005737">
    <property type="term" value="C:cytoplasm"/>
    <property type="evidence" value="ECO:0007669"/>
    <property type="project" value="UniProtKB-SubCell"/>
</dbReference>
<dbReference type="SUPFAM" id="SSF47592">
    <property type="entry name" value="SWIB/MDM2 domain"/>
    <property type="match status" value="1"/>
</dbReference>
<gene>
    <name evidence="6" type="ORF">PYCCODRAFT_1388034</name>
</gene>
<dbReference type="Pfam" id="PF26292">
    <property type="entry name" value="PUA_elF2D"/>
    <property type="match status" value="1"/>
</dbReference>
<dbReference type="CDD" id="cd11608">
    <property type="entry name" value="eIF2D_C"/>
    <property type="match status" value="1"/>
</dbReference>
<dbReference type="InterPro" id="IPR003121">
    <property type="entry name" value="SWIB_MDM2_domain"/>
</dbReference>
<dbReference type="Pfam" id="PF17832">
    <property type="entry name" value="Pre-PUA"/>
    <property type="match status" value="1"/>
</dbReference>
<dbReference type="InterPro" id="IPR048248">
    <property type="entry name" value="PUA_eIF2d-like"/>
</dbReference>
<dbReference type="OrthoDB" id="199771at2759"/>
<feature type="domain" description="DM2" evidence="5">
    <location>
        <begin position="387"/>
        <end position="472"/>
    </location>
</feature>
<dbReference type="InterPro" id="IPR041366">
    <property type="entry name" value="Pre-PUA"/>
</dbReference>
<proteinExistence type="inferred from homology"/>
<dbReference type="CDD" id="cd21156">
    <property type="entry name" value="PUA_eIF2d-like"/>
    <property type="match status" value="1"/>
</dbReference>
<dbReference type="SUPFAM" id="SSF55159">
    <property type="entry name" value="eIF1-like"/>
    <property type="match status" value="1"/>
</dbReference>
<evidence type="ECO:0000259" key="5">
    <source>
        <dbReference type="PROSITE" id="PS51925"/>
    </source>
</evidence>
<dbReference type="SUPFAM" id="SSF88697">
    <property type="entry name" value="PUA domain-like"/>
    <property type="match status" value="1"/>
</dbReference>
<dbReference type="Proteomes" id="UP000193067">
    <property type="component" value="Unassembled WGS sequence"/>
</dbReference>
<dbReference type="InterPro" id="IPR036877">
    <property type="entry name" value="SUI1_dom_sf"/>
</dbReference>
<dbReference type="InterPro" id="IPR058886">
    <property type="entry name" value="SWIB_eIF2D"/>
</dbReference>
<protein>
    <submittedName>
        <fullName evidence="6">Eukaryotic translation initiation factor SUI1 family protein</fullName>
    </submittedName>
</protein>
<dbReference type="InterPro" id="IPR039759">
    <property type="entry name" value="eIF2D_SUI1"/>
</dbReference>
<dbReference type="Gene3D" id="3.10.400.20">
    <property type="match status" value="1"/>
</dbReference>
<dbReference type="GO" id="GO:0003723">
    <property type="term" value="F:RNA binding"/>
    <property type="evidence" value="ECO:0007669"/>
    <property type="project" value="InterPro"/>
</dbReference>
<dbReference type="InterPro" id="IPR048247">
    <property type="entry name" value="eIF2D_N"/>
</dbReference>
<dbReference type="Gene3D" id="3.30.780.10">
    <property type="entry name" value="SUI1-like domain"/>
    <property type="match status" value="1"/>
</dbReference>
<evidence type="ECO:0000256" key="2">
    <source>
        <dbReference type="ARBA" id="ARBA00022490"/>
    </source>
</evidence>
<comment type="similarity">
    <text evidence="1">Belongs to the eIF2D family.</text>
</comment>
<evidence type="ECO:0000256" key="1">
    <source>
        <dbReference type="ARBA" id="ARBA00010359"/>
    </source>
</evidence>
<keyword evidence="6" id="KW-0396">Initiation factor</keyword>